<evidence type="ECO:0000313" key="2">
    <source>
        <dbReference type="Proteomes" id="UP000740926"/>
    </source>
</evidence>
<accession>A0A9P6XQW6</accession>
<organism evidence="1 2">
    <name type="scientific">Rhizopus delemar</name>
    <dbReference type="NCBI Taxonomy" id="936053"/>
    <lineage>
        <taxon>Eukaryota</taxon>
        <taxon>Fungi</taxon>
        <taxon>Fungi incertae sedis</taxon>
        <taxon>Mucoromycota</taxon>
        <taxon>Mucoromycotina</taxon>
        <taxon>Mucoromycetes</taxon>
        <taxon>Mucorales</taxon>
        <taxon>Mucorineae</taxon>
        <taxon>Rhizopodaceae</taxon>
        <taxon>Rhizopus</taxon>
    </lineage>
</organism>
<reference evidence="1 2" key="1">
    <citation type="journal article" date="2020" name="Microb. Genom.">
        <title>Genetic diversity of clinical and environmental Mucorales isolates obtained from an investigation of mucormycosis cases among solid organ transplant recipients.</title>
        <authorList>
            <person name="Nguyen M.H."/>
            <person name="Kaul D."/>
            <person name="Muto C."/>
            <person name="Cheng S.J."/>
            <person name="Richter R.A."/>
            <person name="Bruno V.M."/>
            <person name="Liu G."/>
            <person name="Beyhan S."/>
            <person name="Sundermann A.J."/>
            <person name="Mounaud S."/>
            <person name="Pasculle A.W."/>
            <person name="Nierman W.C."/>
            <person name="Driscoll E."/>
            <person name="Cumbie R."/>
            <person name="Clancy C.J."/>
            <person name="Dupont C.L."/>
        </authorList>
    </citation>
    <scope>NUCLEOTIDE SEQUENCE [LARGE SCALE GENOMIC DNA]</scope>
    <source>
        <strain evidence="1 2">GL24</strain>
    </source>
</reference>
<proteinExistence type="predicted"/>
<evidence type="ECO:0000313" key="1">
    <source>
        <dbReference type="EMBL" id="KAG1530569.1"/>
    </source>
</evidence>
<name>A0A9P6XQW6_9FUNG</name>
<comment type="caution">
    <text evidence="1">The sequence shown here is derived from an EMBL/GenBank/DDBJ whole genome shotgun (WGS) entry which is preliminary data.</text>
</comment>
<dbReference type="AlphaFoldDB" id="A0A9P6XQW6"/>
<keyword evidence="2" id="KW-1185">Reference proteome</keyword>
<sequence length="112" mass="11451">MDVIGAVHDGNARVVFALVVLGQVAVVDLAVAVAVGQVDEAVAVVDVQVVAYIRARPAVLADGLRVLKAQHHGDVAAQHGAVGRDGAHGRAHRVQDAFGVVRDVVGHAPCST</sequence>
<dbReference type="EMBL" id="JAANIU010012245">
    <property type="protein sequence ID" value="KAG1530569.1"/>
    <property type="molecule type" value="Genomic_DNA"/>
</dbReference>
<gene>
    <name evidence="1" type="ORF">G6F50_017229</name>
</gene>
<dbReference type="Proteomes" id="UP000740926">
    <property type="component" value="Unassembled WGS sequence"/>
</dbReference>
<protein>
    <submittedName>
        <fullName evidence="1">Uncharacterized protein</fullName>
    </submittedName>
</protein>